<dbReference type="RefSeq" id="WP_076031966.1">
    <property type="nucleotide sequence ID" value="NZ_CP016896.1"/>
</dbReference>
<protein>
    <submittedName>
        <fullName evidence="2">VOC family virulence protein</fullName>
    </submittedName>
</protein>
<dbReference type="Gene3D" id="3.10.180.10">
    <property type="entry name" value="2,3-Dihydroxybiphenyl 1,2-Dioxygenase, domain 1"/>
    <property type="match status" value="1"/>
</dbReference>
<dbReference type="EMBL" id="CP016896">
    <property type="protein sequence ID" value="APV34650.1"/>
    <property type="molecule type" value="Genomic_DNA"/>
</dbReference>
<dbReference type="KEGG" id="asol:BEN76_00925"/>
<dbReference type="InterPro" id="IPR004360">
    <property type="entry name" value="Glyas_Fos-R_dOase_dom"/>
</dbReference>
<dbReference type="PANTHER" id="PTHR21366">
    <property type="entry name" value="GLYOXALASE FAMILY PROTEIN"/>
    <property type="match status" value="1"/>
</dbReference>
<dbReference type="Proteomes" id="UP000185674">
    <property type="component" value="Chromosome"/>
</dbReference>
<name>A0A1P8EEN5_9GAMM</name>
<organism evidence="2 3">
    <name type="scientific">Acinetobacter soli</name>
    <dbReference type="NCBI Taxonomy" id="487316"/>
    <lineage>
        <taxon>Bacteria</taxon>
        <taxon>Pseudomonadati</taxon>
        <taxon>Pseudomonadota</taxon>
        <taxon>Gammaproteobacteria</taxon>
        <taxon>Moraxellales</taxon>
        <taxon>Moraxellaceae</taxon>
        <taxon>Acinetobacter</taxon>
    </lineage>
</organism>
<evidence type="ECO:0000313" key="2">
    <source>
        <dbReference type="EMBL" id="APV34650.1"/>
    </source>
</evidence>
<gene>
    <name evidence="2" type="ORF">BEN76_00925</name>
</gene>
<evidence type="ECO:0000259" key="1">
    <source>
        <dbReference type="PROSITE" id="PS51819"/>
    </source>
</evidence>
<evidence type="ECO:0000313" key="3">
    <source>
        <dbReference type="Proteomes" id="UP000185674"/>
    </source>
</evidence>
<proteinExistence type="predicted"/>
<accession>A0A1P8EEN5</accession>
<dbReference type="AlphaFoldDB" id="A0A1P8EEN5"/>
<dbReference type="eggNOG" id="COG0346">
    <property type="taxonomic scope" value="Bacteria"/>
</dbReference>
<dbReference type="PROSITE" id="PS51819">
    <property type="entry name" value="VOC"/>
    <property type="match status" value="1"/>
</dbReference>
<dbReference type="InterPro" id="IPR050383">
    <property type="entry name" value="GlyoxalaseI/FosfomycinResist"/>
</dbReference>
<dbReference type="InterPro" id="IPR037523">
    <property type="entry name" value="VOC_core"/>
</dbReference>
<feature type="domain" description="VOC" evidence="1">
    <location>
        <begin position="5"/>
        <end position="125"/>
    </location>
</feature>
<dbReference type="STRING" id="487316.BEN76_00925"/>
<dbReference type="Pfam" id="PF00903">
    <property type="entry name" value="Glyoxalase"/>
    <property type="match status" value="1"/>
</dbReference>
<dbReference type="SUPFAM" id="SSF54593">
    <property type="entry name" value="Glyoxalase/Bleomycin resistance protein/Dihydroxybiphenyl dioxygenase"/>
    <property type="match status" value="1"/>
</dbReference>
<sequence length="127" mass="14191">MHISHLDHLVLTVQDIEATCEFYARVMGFEVIVFGDNRKALKFGQQKINLHQAGKEFEPKAEHPTKGSADLCFIAQTPLEQVIAHLNTEQIAICEGPVNRTGAVGSIRSVYIRDPDLNLIEISNYTD</sequence>
<dbReference type="InterPro" id="IPR029068">
    <property type="entry name" value="Glyas_Bleomycin-R_OHBP_Dase"/>
</dbReference>
<reference evidence="2 3" key="1">
    <citation type="submission" date="2016-08" db="EMBL/GenBank/DDBJ databases">
        <title>Complete genome sequence of Acinetobacter baylyi strain GFJ2.</title>
        <authorList>
            <person name="Tabata M."/>
            <person name="Kuboki S."/>
            <person name="Gibu N."/>
            <person name="Kinouchi Y."/>
            <person name="Vangnai A."/>
            <person name="Kasai D."/>
            <person name="Fukuda M."/>
        </authorList>
    </citation>
    <scope>NUCLEOTIDE SEQUENCE [LARGE SCALE GENOMIC DNA]</scope>
    <source>
        <strain evidence="2 3">GFJ2</strain>
    </source>
</reference>
<dbReference type="PANTHER" id="PTHR21366:SF14">
    <property type="entry name" value="GLYOXALASE DOMAIN-CONTAINING PROTEIN 5"/>
    <property type="match status" value="1"/>
</dbReference>
<dbReference type="CDD" id="cd07253">
    <property type="entry name" value="GLOD5"/>
    <property type="match status" value="1"/>
</dbReference>